<organism evidence="4 5">
    <name type="scientific">Rotaria magnacalcarata</name>
    <dbReference type="NCBI Taxonomy" id="392030"/>
    <lineage>
        <taxon>Eukaryota</taxon>
        <taxon>Metazoa</taxon>
        <taxon>Spiralia</taxon>
        <taxon>Gnathifera</taxon>
        <taxon>Rotifera</taxon>
        <taxon>Eurotatoria</taxon>
        <taxon>Bdelloidea</taxon>
        <taxon>Philodinida</taxon>
        <taxon>Philodinidae</taxon>
        <taxon>Rotaria</taxon>
    </lineage>
</organism>
<proteinExistence type="predicted"/>
<name>A0A814HAN0_9BILA</name>
<keyword evidence="3" id="KW-0732">Signal</keyword>
<feature type="signal peptide" evidence="3">
    <location>
        <begin position="1"/>
        <end position="17"/>
    </location>
</feature>
<evidence type="ECO:0000313" key="4">
    <source>
        <dbReference type="EMBL" id="CAF1008236.1"/>
    </source>
</evidence>
<feature type="region of interest" description="Disordered" evidence="1">
    <location>
        <begin position="897"/>
        <end position="916"/>
    </location>
</feature>
<dbReference type="Proteomes" id="UP000663855">
    <property type="component" value="Unassembled WGS sequence"/>
</dbReference>
<evidence type="ECO:0000256" key="2">
    <source>
        <dbReference type="SAM" id="Phobius"/>
    </source>
</evidence>
<protein>
    <recommendedName>
        <fullName evidence="6">Transmembrane protein</fullName>
    </recommendedName>
</protein>
<keyword evidence="2" id="KW-0472">Membrane</keyword>
<dbReference type="EMBL" id="CAJNOV010000165">
    <property type="protein sequence ID" value="CAF1008236.1"/>
    <property type="molecule type" value="Genomic_DNA"/>
</dbReference>
<comment type="caution">
    <text evidence="4">The sequence shown here is derived from an EMBL/GenBank/DDBJ whole genome shotgun (WGS) entry which is preliminary data.</text>
</comment>
<accession>A0A814HAN0</accession>
<sequence length="916" mass="99887">MWFLVLFLVLNKYTVHGDFNPDTSKYDAYGVKIAVNDMLLVEAQNAASTFLVQFSPYNYTTSTLQCTIDFDDTTHYVYTVGVGFYQNTSVYPYFYFAGEMPNGWATSDSSGHNGTFIGIWTNQDPNNIQFYVNSQQSISCDYFQVENLQFISTYGHQEFFVVAIEPFGQYAIGMTTDFIFIYYPFSSSNITLKQSTPVWPNNATFYSFAADATGAFTVVAGLVKNSAQSQVRATPTVYVLRNSNLSIVASWSYSVTSNTWQSYLTYSNSDSWSSKYTMSVKINSADSARVLVGMPFINTVFLFVVSNNGSSISLASSGSNCQYVGYGKSVATLTSSQAAVLVSTYSLDYSTWYSSNIYLYTSLTTTTIPSSYSALIPNIQQQLPSTISSQLIQAVSTPESLAVLDVNGNILLILATPAGTYAATDSSSLSGTASIPAVSSSTACIAGTYKSSSGIHPCSLCPSGTRNPGGGPCTSCINCSSNSFCPWGAVFEVNETYITSQSQAYAYPHSPELTAYEDIVLSNSFAIGSTSHCIVTSPLFWALIIAGLGVIIIIVMNTLHFFLHPQKSDKWRKTIKKIFRQTDLIVSEGELWIGGIVSLCVLVIILVSYVFAGSFYSQYPAESVGDSSFACDTTLRNAQYDSNLQSLAIPVSDEEESIVDMLDNQVFTLQLDILNTIISCQTISFVEVVGSTTLSLTMASCTNVNGVVSATIIVLDHDATIEVTLTGIQLVGGFRLGLSGPSQSNDSSTLQQLSFREAFYGISLGTMVQSVTVGIQLTKAINETKPLSGDSSSFSGIWYPIFSLNNRKTFITSTQYSQLPSSSDTVMTITISEASYYIKNTESPIAKQQEVIFHTFLFTIICLEISGLIFLIVKLMFIPIVKKVIAHYYHAPRGKVTPTHENASHESNSETRSEDD</sequence>
<keyword evidence="2" id="KW-1133">Transmembrane helix</keyword>
<reference evidence="4" key="1">
    <citation type="submission" date="2021-02" db="EMBL/GenBank/DDBJ databases">
        <authorList>
            <person name="Nowell W R."/>
        </authorList>
    </citation>
    <scope>NUCLEOTIDE SEQUENCE</scope>
</reference>
<feature type="transmembrane region" description="Helical" evidence="2">
    <location>
        <begin position="584"/>
        <end position="611"/>
    </location>
</feature>
<feature type="chain" id="PRO_5032589383" description="Transmembrane protein" evidence="3">
    <location>
        <begin position="18"/>
        <end position="916"/>
    </location>
</feature>
<feature type="compositionally biased region" description="Basic and acidic residues" evidence="1">
    <location>
        <begin position="902"/>
        <end position="916"/>
    </location>
</feature>
<evidence type="ECO:0000313" key="5">
    <source>
        <dbReference type="Proteomes" id="UP000663855"/>
    </source>
</evidence>
<evidence type="ECO:0000256" key="1">
    <source>
        <dbReference type="SAM" id="MobiDB-lite"/>
    </source>
</evidence>
<keyword evidence="2" id="KW-0812">Transmembrane</keyword>
<feature type="transmembrane region" description="Helical" evidence="2">
    <location>
        <begin position="539"/>
        <end position="563"/>
    </location>
</feature>
<gene>
    <name evidence="4" type="ORF">CJN711_LOCUS2703</name>
</gene>
<feature type="transmembrane region" description="Helical" evidence="2">
    <location>
        <begin position="851"/>
        <end position="873"/>
    </location>
</feature>
<evidence type="ECO:0008006" key="6">
    <source>
        <dbReference type="Google" id="ProtNLM"/>
    </source>
</evidence>
<dbReference type="AlphaFoldDB" id="A0A814HAN0"/>
<evidence type="ECO:0000256" key="3">
    <source>
        <dbReference type="SAM" id="SignalP"/>
    </source>
</evidence>